<dbReference type="Gene3D" id="2.40.160.50">
    <property type="entry name" value="membrane protein fhac: a member of the omp85/tpsb transporter family"/>
    <property type="match status" value="1"/>
</dbReference>
<dbReference type="eggNOG" id="COG4775">
    <property type="taxonomic scope" value="Bacteria"/>
</dbReference>
<keyword evidence="2" id="KW-0812">Transmembrane</keyword>
<dbReference type="InterPro" id="IPR000184">
    <property type="entry name" value="Bac_surfAg_D15"/>
</dbReference>
<dbReference type="PANTHER" id="PTHR12815:SF47">
    <property type="entry name" value="TRANSLOCATION AND ASSEMBLY MODULE SUBUNIT TAMA"/>
    <property type="match status" value="1"/>
</dbReference>
<evidence type="ECO:0000313" key="7">
    <source>
        <dbReference type="EMBL" id="AEL26779.1"/>
    </source>
</evidence>
<dbReference type="EMBL" id="CP002955">
    <property type="protein sequence ID" value="AEL26779.1"/>
    <property type="molecule type" value="Genomic_DNA"/>
</dbReference>
<evidence type="ECO:0000256" key="1">
    <source>
        <dbReference type="ARBA" id="ARBA00004370"/>
    </source>
</evidence>
<dbReference type="HOGENOM" id="CLU_010929_0_0_10"/>
<keyword evidence="5" id="KW-0998">Cell outer membrane</keyword>
<dbReference type="RefSeq" id="WP_014021069.1">
    <property type="nucleotide sequence ID" value="NC_015914.1"/>
</dbReference>
<protein>
    <submittedName>
        <fullName evidence="7">Surface antigen (D15)</fullName>
    </submittedName>
</protein>
<dbReference type="KEGG" id="cmr:Cycma_3051"/>
<dbReference type="Proteomes" id="UP000001635">
    <property type="component" value="Chromosome"/>
</dbReference>
<gene>
    <name evidence="7" type="ordered locus">Cycma_3051</name>
</gene>
<dbReference type="PANTHER" id="PTHR12815">
    <property type="entry name" value="SORTING AND ASSEMBLY MACHINERY SAMM50 PROTEIN FAMILY MEMBER"/>
    <property type="match status" value="1"/>
</dbReference>
<organism evidence="7 8">
    <name type="scientific">Cyclobacterium marinum (strain ATCC 25205 / DSM 745 / LMG 13164 / NCIMB 1802)</name>
    <name type="common">Flectobacillus marinus</name>
    <dbReference type="NCBI Taxonomy" id="880070"/>
    <lineage>
        <taxon>Bacteria</taxon>
        <taxon>Pseudomonadati</taxon>
        <taxon>Bacteroidota</taxon>
        <taxon>Cytophagia</taxon>
        <taxon>Cytophagales</taxon>
        <taxon>Cyclobacteriaceae</taxon>
        <taxon>Cyclobacterium</taxon>
    </lineage>
</organism>
<keyword evidence="3" id="KW-0732">Signal</keyword>
<comment type="subcellular location">
    <subcellularLocation>
        <location evidence="1">Membrane</location>
    </subcellularLocation>
</comment>
<feature type="domain" description="Bacterial surface antigen (D15)" evidence="6">
    <location>
        <begin position="455"/>
        <end position="755"/>
    </location>
</feature>
<keyword evidence="8" id="KW-1185">Reference proteome</keyword>
<evidence type="ECO:0000256" key="4">
    <source>
        <dbReference type="ARBA" id="ARBA00023136"/>
    </source>
</evidence>
<dbReference type="GO" id="GO:0019867">
    <property type="term" value="C:outer membrane"/>
    <property type="evidence" value="ECO:0007669"/>
    <property type="project" value="InterPro"/>
</dbReference>
<evidence type="ECO:0000313" key="8">
    <source>
        <dbReference type="Proteomes" id="UP000001635"/>
    </source>
</evidence>
<proteinExistence type="predicted"/>
<evidence type="ECO:0000259" key="6">
    <source>
        <dbReference type="Pfam" id="PF01103"/>
    </source>
</evidence>
<keyword evidence="4" id="KW-0472">Membrane</keyword>
<dbReference type="STRING" id="880070.Cycma_3051"/>
<reference evidence="8" key="1">
    <citation type="submission" date="2011-07" db="EMBL/GenBank/DDBJ databases">
        <title>The complete genome of Cyclobacterium marinum DSM 745.</title>
        <authorList>
            <person name="Lucas S."/>
            <person name="Han J."/>
            <person name="Lapidus A."/>
            <person name="Bruce D."/>
            <person name="Goodwin L."/>
            <person name="Pitluck S."/>
            <person name="Peters L."/>
            <person name="Kyrpides N."/>
            <person name="Mavromatis K."/>
            <person name="Ivanova N."/>
            <person name="Ovchinnikova G."/>
            <person name="Chertkov O."/>
            <person name="Detter J.C."/>
            <person name="Tapia R."/>
            <person name="Han C."/>
            <person name="Land M."/>
            <person name="Hauser L."/>
            <person name="Markowitz V."/>
            <person name="Cheng J.-F."/>
            <person name="Hugenholtz P."/>
            <person name="Woyke T."/>
            <person name="Wu D."/>
            <person name="Tindall B."/>
            <person name="Schuetze A."/>
            <person name="Brambilla E."/>
            <person name="Klenk H.-P."/>
            <person name="Eisen J.A."/>
        </authorList>
    </citation>
    <scope>NUCLEOTIDE SEQUENCE [LARGE SCALE GENOMIC DNA]</scope>
    <source>
        <strain evidence="8">ATCC 25205 / DSM 745 / LMG 13164 / NCIMB 1802</strain>
    </source>
</reference>
<name>G0J595_CYCMS</name>
<accession>G0J595</accession>
<dbReference type="InterPro" id="IPR039910">
    <property type="entry name" value="D15-like"/>
</dbReference>
<dbReference type="OrthoDB" id="9814535at2"/>
<evidence type="ECO:0000256" key="5">
    <source>
        <dbReference type="ARBA" id="ARBA00023237"/>
    </source>
</evidence>
<dbReference type="AlphaFoldDB" id="G0J595"/>
<dbReference type="Pfam" id="PF01103">
    <property type="entry name" value="Omp85"/>
    <property type="match status" value="1"/>
</dbReference>
<evidence type="ECO:0000256" key="2">
    <source>
        <dbReference type="ARBA" id="ARBA00022692"/>
    </source>
</evidence>
<evidence type="ECO:0000256" key="3">
    <source>
        <dbReference type="ARBA" id="ARBA00022729"/>
    </source>
</evidence>
<sequence>MALLIPVWFLVGCGVSKFIPEDEKLYTGATLEINRDFSVKGFKAINTELEGLLEPKPNSKILGMRIGLWSYYKMQQEKPGFINRFIYKKLGEDPVYLSDVETEKTQDLILNRLDNNGFFFSNVSADVEAGPKKALVNYSVDLAEPYQLATYQYEKDSSAIDRSIRDLLDKTEIAEGDYFSLEMMKNERVRLNDALKNKGFYNFNPDFLIFEADTNQYKDKRFDLFLRLKQNAPEKGIVPYEIQNIRVYPNYSSDKYGEETDTTLVDNVMVIQNEMTFRPDLLDQYILIEKDSLYNAKNTRLTSSRLTGIGNFRFVNLRYIETDTSLSGGTGKLDANIYLTPLDKRSIRAELQGVSKSNNFAGPTLLLNYRNRNLFKGGETFDLTAEVGYESQIASGDRESLSAFEIGLKGDLIFPRVVFPIAIKERFAYSVPKTKISLGTEYQDRRGYYKLNTVSATYGYFWNANRFVYHEITPISLNFVDISNTSSEFEEILENNPFLRQSFEHQFIAGITYNFAYNKLMDKYREHSIYFGANLDLAGGGLRLVNNIFNNNDQNKFLGFNYAQYNKGDIDFRYYWRFTEEKLLAVRLFGGVGLPYGNSVSLPFAKQFFSGGPNSIRAFRIRSLGPGSFTPESETTANYFDQAGDIRLEGNLEFRFPIFSYLKGATFVDVGNVWLVNENEALPGGKFGKDWFKELAVGAGIGLRVDIEFFVIRFDLATPLRSPSLPEGERWASEFKLQDSDWRNSNLVFNFAIGYPF</sequence>